<accession>A0ABR1XEE7</accession>
<name>A0ABR1XEE7_9PEZI</name>
<dbReference type="InterPro" id="IPR036318">
    <property type="entry name" value="FAD-bd_PCMH-like_sf"/>
</dbReference>
<keyword evidence="5" id="KW-1185">Reference proteome</keyword>
<dbReference type="PROSITE" id="PS51387">
    <property type="entry name" value="FAD_PCMH"/>
    <property type="match status" value="1"/>
</dbReference>
<feature type="region of interest" description="Disordered" evidence="1">
    <location>
        <begin position="1845"/>
        <end position="1876"/>
    </location>
</feature>
<evidence type="ECO:0000313" key="5">
    <source>
        <dbReference type="Proteomes" id="UP001433268"/>
    </source>
</evidence>
<organism evidence="4 5">
    <name type="scientific">Apiospora hydei</name>
    <dbReference type="NCBI Taxonomy" id="1337664"/>
    <lineage>
        <taxon>Eukaryota</taxon>
        <taxon>Fungi</taxon>
        <taxon>Dikarya</taxon>
        <taxon>Ascomycota</taxon>
        <taxon>Pezizomycotina</taxon>
        <taxon>Sordariomycetes</taxon>
        <taxon>Xylariomycetidae</taxon>
        <taxon>Amphisphaeriales</taxon>
        <taxon>Apiosporaceae</taxon>
        <taxon>Apiospora</taxon>
    </lineage>
</organism>
<protein>
    <recommendedName>
        <fullName evidence="3">FAD-binding PCMH-type domain-containing protein</fullName>
    </recommendedName>
</protein>
<feature type="domain" description="FAD-binding PCMH-type" evidence="3">
    <location>
        <begin position="91"/>
        <end position="262"/>
    </location>
</feature>
<dbReference type="InterPro" id="IPR052957">
    <property type="entry name" value="Auxin_embryo_med"/>
</dbReference>
<dbReference type="SUPFAM" id="SSF56176">
    <property type="entry name" value="FAD-binding/transporter-associated domain-like"/>
    <property type="match status" value="1"/>
</dbReference>
<feature type="signal peptide" evidence="2">
    <location>
        <begin position="1"/>
        <end position="20"/>
    </location>
</feature>
<keyword evidence="2" id="KW-0732">Signal</keyword>
<dbReference type="Proteomes" id="UP001433268">
    <property type="component" value="Unassembled WGS sequence"/>
</dbReference>
<evidence type="ECO:0000256" key="1">
    <source>
        <dbReference type="SAM" id="MobiDB-lite"/>
    </source>
</evidence>
<dbReference type="InterPro" id="IPR036890">
    <property type="entry name" value="HATPase_C_sf"/>
</dbReference>
<dbReference type="InterPro" id="IPR006094">
    <property type="entry name" value="Oxid_FAD_bind_N"/>
</dbReference>
<dbReference type="PANTHER" id="PTHR32387">
    <property type="entry name" value="WU:FJ29H11"/>
    <property type="match status" value="1"/>
</dbReference>
<dbReference type="Pfam" id="PF01565">
    <property type="entry name" value="FAD_binding_4"/>
    <property type="match status" value="1"/>
</dbReference>
<evidence type="ECO:0000313" key="4">
    <source>
        <dbReference type="EMBL" id="KAK8094937.1"/>
    </source>
</evidence>
<feature type="chain" id="PRO_5047169472" description="FAD-binding PCMH-type domain-containing protein" evidence="2">
    <location>
        <begin position="21"/>
        <end position="2058"/>
    </location>
</feature>
<dbReference type="PANTHER" id="PTHR32387:SF0">
    <property type="entry name" value="PROTEIN NO VEIN"/>
    <property type="match status" value="1"/>
</dbReference>
<dbReference type="Gene3D" id="3.30.565.10">
    <property type="entry name" value="Histidine kinase-like ATPase, C-terminal domain"/>
    <property type="match status" value="1"/>
</dbReference>
<dbReference type="InterPro" id="IPR016166">
    <property type="entry name" value="FAD-bd_PCMH"/>
</dbReference>
<proteinExistence type="predicted"/>
<gene>
    <name evidence="4" type="ORF">PG997_001622</name>
</gene>
<comment type="caution">
    <text evidence="4">The sequence shown here is derived from an EMBL/GenBank/DDBJ whole genome shotgun (WGS) entry which is preliminary data.</text>
</comment>
<sequence length="2058" mass="230634">MRCLSSQLLLALTGINSVVAGAPLEHADFDAAAALQSHGFAVDEYTDLAPWRLPCRTALARSLHYGADSVDRPDEAAYTSYVGTYWSAIQSDVHPYCIFKPSSPEAVSVLILLSRFTQCPFAVRSGGHAAFAGASSIEGGITVSFQNLANVKLSTDKKVASVQPGNTWGSVYSVLQKDDVAVIGGRVENIGVGGLTTGGGISFFSSLYGLACDNVVAYDVVGAQGNITTASVSENPDLYWALRGGGNNFGIVVNFHMETIPLPGGRMWGGSLVYQESSFNDMCKAFSATVDNIASKDHRAGMWLAMAAQNGTRVASVEHYYAEPDGEASPAWAAFEGISTTSDTRQNRVLYNYTAEVQASNPDGRREMYYGFSFLASADVLIAAKDIFYEEIGALDDVSGLLPVLSCQGFTLPILAKMQKNGGNPLGLEDVLRKGRPVYIMQVAAWWDRREDDAAVYGVASKILTRIKAVSVERGVANDYVYMNYASMFQDVISSYGAENKARLKAVADRRPYEAMAIPQDRQSAKDLVERITREHGYISSERLQELGDEELRHDILEALRKKDQMVGSSVITLSKNLYTSKARFVFELLQNADDNSYTKAREAKADPFVSFRVYPNRIVLECNEDGFNYENLVAICSVGQSSKTGAQGYIGEKGIGFKSVFMAAWKVHIQSGAFSFFFTHKRGDSGMGMISPIWEDVKEDLPESPLTRIILHLHDTEDGDMMAKTRQTIESQFKELQETFLLFMKNLTKINVTFYNEKEEHTTSATYSIARPRLNFAVLSRTKSKEGNSETEIKHYHVTTHEATNLVKNENRTYSEAEEASRAYSKSQVTLAFPLSTTSVPISHPQDLFVFLPVRSIGFRFLIQADLVTDAARQDTVKDSLRNLSLLDGIADAFIRAVLQFCEHDTLRYQWMRYLPNKGSRDWGTLWLSLIGKIADKLSKTPILLGRRLPHLRLINDVFIPWNNFKDEDGRPLLDDCDHDQLISQHYGAEDLCILRHFGLGPFPGQKMLELIKQDLSRGPLSRIKSPKTQDNWHECFAKFLHQPFQMPRMENAKARLKEMDLLPLQDDIGLRLISNITNPHRKTLFEDLGVVMAPIDLVRNKILQMYQKETKALQLTIPSSKRHLEFLYLSHHMKSDKEVKYSKLAIFVDGHSVPRRPFCEVIYVEDDNSYGASQVFKKTKVGPNPGDSAPGHVSLFVNSEYLKDSPATPQGQTLTWREWLYSELRVQRVVAIGDNALSVDGKYLQKHRPDKFLGCVHLWIQSKKDASPDQFKYLSDIEFLCQGNRRSLLKDAYFPTEELTKRVERYLGHEFFFPWLEADLDATPKAIPPEWQTTMDALGVGSPESELSFALDMLKYSVKAFSKSVPSAPKARLFELYDYISAKQREANNQDEAKALVRDYFNKNKSVFIPLPENTCTWAFPWECVWEAPQQMKSKHALEYLYKQDRDIPKSVHITAFFNDTLSIANGTWIIFVKELRALAAAGCDDMSTVSGIFAAMDALKSNINPTLFVKYLGVKPIDLTMAVDELRDIGSNPSAKQQEVKELIWTVNSLLLSSKHHPSQTDVVSGHIFPIRRPDGNVELGNEATESFIEDREPLRLMFEKKVSFLDFSIADIVRLDPFLKWSGLEPNYLSSSTREVTSFHGGPANQTSNPGRQIRNRAHALLRGVPSIQIAAHFSSPRVQGTSALSHFYKVLQKTDIYETNGISSDFVLRGHTTYKAQGETTTLHIEESQENSKIYVPTDEEDQEYIFTTVLPQRLLEWMMKDPTTNISAVLKKNWVTAVQAVLVSPLSRVSRALRDNGIPMLDITNTDEEAWRELQTHTSVSGAIKDQFQVSAGEIVKNDTSHASKSSATPISQNGDGNADENSGSTSSGPPLVLDWQDLANLAAYNPQSRRVFELLSHLVDPRKLPGLTRDNWQSSIRRYVSVHPEYATMAPWSGTEKADVVYMDSQGALTECLIAKGHLKKKVWEDRRPQYLIEVKTTTSTCDTPFFVSKALFEKMKENTGKKDTIYAIFRVFNLGQDDMSLKIYLDPEALRIHDDLTFTTESWSVVPAVG</sequence>
<dbReference type="EMBL" id="JAQQWN010000002">
    <property type="protein sequence ID" value="KAK8094937.1"/>
    <property type="molecule type" value="Genomic_DNA"/>
</dbReference>
<feature type="compositionally biased region" description="Polar residues" evidence="1">
    <location>
        <begin position="1849"/>
        <end position="1875"/>
    </location>
</feature>
<dbReference type="RefSeq" id="XP_066675710.1">
    <property type="nucleotide sequence ID" value="XM_066805937.1"/>
</dbReference>
<dbReference type="InterPro" id="IPR016169">
    <property type="entry name" value="FAD-bd_PCMH_sub2"/>
</dbReference>
<reference evidence="4 5" key="1">
    <citation type="submission" date="2023-01" db="EMBL/GenBank/DDBJ databases">
        <title>Analysis of 21 Apiospora genomes using comparative genomics revels a genus with tremendous synthesis potential of carbohydrate active enzymes and secondary metabolites.</title>
        <authorList>
            <person name="Sorensen T."/>
        </authorList>
    </citation>
    <scope>NUCLEOTIDE SEQUENCE [LARGE SCALE GENOMIC DNA]</scope>
    <source>
        <strain evidence="4 5">CBS 114990</strain>
    </source>
</reference>
<dbReference type="SUPFAM" id="SSF55874">
    <property type="entry name" value="ATPase domain of HSP90 chaperone/DNA topoisomerase II/histidine kinase"/>
    <property type="match status" value="1"/>
</dbReference>
<evidence type="ECO:0000256" key="2">
    <source>
        <dbReference type="SAM" id="SignalP"/>
    </source>
</evidence>
<dbReference type="GeneID" id="92038997"/>
<dbReference type="Gene3D" id="3.30.465.10">
    <property type="match status" value="1"/>
</dbReference>
<dbReference type="NCBIfam" id="NF047352">
    <property type="entry name" value="P_loop_sacsin"/>
    <property type="match status" value="1"/>
</dbReference>
<evidence type="ECO:0000259" key="3">
    <source>
        <dbReference type="PROSITE" id="PS51387"/>
    </source>
</evidence>